<feature type="transmembrane region" description="Helical" evidence="1">
    <location>
        <begin position="12"/>
        <end position="34"/>
    </location>
</feature>
<dbReference type="InterPro" id="IPR007163">
    <property type="entry name" value="VCA0040-like"/>
</dbReference>
<protein>
    <submittedName>
        <fullName evidence="2">Putative membrane protein</fullName>
    </submittedName>
</protein>
<dbReference type="Proteomes" id="UP000242662">
    <property type="component" value="Unassembled WGS sequence"/>
</dbReference>
<feature type="transmembrane region" description="Helical" evidence="1">
    <location>
        <begin position="114"/>
        <end position="134"/>
    </location>
</feature>
<keyword evidence="3" id="KW-1185">Reference proteome</keyword>
<feature type="transmembrane region" description="Helical" evidence="1">
    <location>
        <begin position="55"/>
        <end position="78"/>
    </location>
</feature>
<evidence type="ECO:0000313" key="3">
    <source>
        <dbReference type="Proteomes" id="UP000242662"/>
    </source>
</evidence>
<keyword evidence="1" id="KW-0812">Transmembrane</keyword>
<reference evidence="3" key="1">
    <citation type="submission" date="2016-09" db="EMBL/GenBank/DDBJ databases">
        <authorList>
            <person name="Varghese N."/>
            <person name="Submissions S."/>
        </authorList>
    </citation>
    <scope>NUCLEOTIDE SEQUENCE [LARGE SCALE GENOMIC DNA]</scope>
    <source>
        <strain evidence="3">25nlg</strain>
    </source>
</reference>
<accession>A0A1G6GIN1</accession>
<dbReference type="AlphaFoldDB" id="A0A1G6GIN1"/>
<keyword evidence="1" id="KW-1133">Transmembrane helix</keyword>
<dbReference type="EMBL" id="FMYM01000001">
    <property type="protein sequence ID" value="SDB81046.1"/>
    <property type="molecule type" value="Genomic_DNA"/>
</dbReference>
<proteinExistence type="predicted"/>
<organism evidence="2 3">
    <name type="scientific">Shouchella lonarensis</name>
    <dbReference type="NCBI Taxonomy" id="1464122"/>
    <lineage>
        <taxon>Bacteria</taxon>
        <taxon>Bacillati</taxon>
        <taxon>Bacillota</taxon>
        <taxon>Bacilli</taxon>
        <taxon>Bacillales</taxon>
        <taxon>Bacillaceae</taxon>
        <taxon>Shouchella</taxon>
    </lineage>
</organism>
<evidence type="ECO:0000313" key="2">
    <source>
        <dbReference type="EMBL" id="SDB81046.1"/>
    </source>
</evidence>
<evidence type="ECO:0000256" key="1">
    <source>
        <dbReference type="SAM" id="Phobius"/>
    </source>
</evidence>
<name>A0A1G6GIN1_9BACI</name>
<keyword evidence="1" id="KW-0472">Membrane</keyword>
<feature type="transmembrane region" description="Helical" evidence="1">
    <location>
        <begin position="225"/>
        <end position="242"/>
    </location>
</feature>
<feature type="transmembrane region" description="Helical" evidence="1">
    <location>
        <begin position="194"/>
        <end position="213"/>
    </location>
</feature>
<feature type="transmembrane region" description="Helical" evidence="1">
    <location>
        <begin position="146"/>
        <end position="165"/>
    </location>
</feature>
<dbReference type="OrthoDB" id="9793746at2"/>
<gene>
    <name evidence="2" type="ORF">SAMN05421737_10114</name>
</gene>
<dbReference type="PANTHER" id="PTHR37308">
    <property type="entry name" value="INTEGRAL MEMBRANE PROTEIN"/>
    <property type="match status" value="1"/>
</dbReference>
<sequence>MVIWSNIIRGAAMGITEIMPGISGSTIAMLMGIYERLLQSLSDLTKGNWQRAFGFLVPLGIGMVCALLLFSHLIKYLLKHHEAPLFYLFVGLIIGILPFLWRSGRTHSKKSFRLTHLILMVVSFALVALMRFVSEPTTTVITNLDTGTYLFLFASGWIASTALVLPGVSGSLMLMVLGVYHTAISSLTTFNVPVITAIGLGVCAGILITSRVIRFFFDTYTQATYAVMFGLVAGSIIVIFPIGMPHSFLYGLICALALFAGFMTAITFGKAERAM</sequence>
<dbReference type="RefSeq" id="WP_090774242.1">
    <property type="nucleotide sequence ID" value="NZ_FMYM01000001.1"/>
</dbReference>
<feature type="transmembrane region" description="Helical" evidence="1">
    <location>
        <begin position="84"/>
        <end position="102"/>
    </location>
</feature>
<dbReference type="PANTHER" id="PTHR37308:SF1">
    <property type="entry name" value="POLYPRENYL-PHOSPHATE TRANSPORTER"/>
    <property type="match status" value="1"/>
</dbReference>
<feature type="transmembrane region" description="Helical" evidence="1">
    <location>
        <begin position="248"/>
        <end position="269"/>
    </location>
</feature>
<dbReference type="Pfam" id="PF04018">
    <property type="entry name" value="VCA0040-like"/>
    <property type="match status" value="1"/>
</dbReference>